<dbReference type="GO" id="GO:0008360">
    <property type="term" value="P:regulation of cell shape"/>
    <property type="evidence" value="ECO:0007669"/>
    <property type="project" value="UniProtKB-KW"/>
</dbReference>
<keyword evidence="17" id="KW-0735">Signal-anchor</keyword>
<dbReference type="GO" id="GO:0009002">
    <property type="term" value="F:serine-type D-Ala-D-Ala carboxypeptidase activity"/>
    <property type="evidence" value="ECO:0007669"/>
    <property type="project" value="UniProtKB-EC"/>
</dbReference>
<dbReference type="FunFam" id="1.10.3810.10:FF:000003">
    <property type="entry name" value="Penicillin-binding protein 1a"/>
    <property type="match status" value="1"/>
</dbReference>
<evidence type="ECO:0000256" key="19">
    <source>
        <dbReference type="ARBA" id="ARBA00022989"/>
    </source>
</evidence>
<dbReference type="PANTHER" id="PTHR32282">
    <property type="entry name" value="BINDING PROTEIN TRANSPEPTIDASE, PUTATIVE-RELATED"/>
    <property type="match status" value="1"/>
</dbReference>
<protein>
    <recommendedName>
        <fullName evidence="7">Penicillin-binding protein 1A</fullName>
        <ecNumber evidence="25">2.4.99.28</ecNumber>
        <ecNumber evidence="6">3.4.16.4</ecNumber>
    </recommendedName>
</protein>
<feature type="domain" description="Penicillin-binding protein transpeptidase" evidence="29">
    <location>
        <begin position="417"/>
        <end position="699"/>
    </location>
</feature>
<dbReference type="GO" id="GO:0008955">
    <property type="term" value="F:peptidoglycan glycosyltransferase activity"/>
    <property type="evidence" value="ECO:0007669"/>
    <property type="project" value="UniProtKB-EC"/>
</dbReference>
<evidence type="ECO:0000256" key="27">
    <source>
        <dbReference type="ARBA" id="ARBA00060592"/>
    </source>
</evidence>
<dbReference type="PANTHER" id="PTHR32282:SF27">
    <property type="entry name" value="PENICILLIN-BINDING PROTEIN 1A"/>
    <property type="match status" value="1"/>
</dbReference>
<gene>
    <name evidence="32" type="ORF">BECKH772A_GA0070896_1002115</name>
    <name evidence="33" type="ORF">BECKH772B_GA0070898_1001915</name>
    <name evidence="34" type="ORF">BECKH772C_GA0070978_1001915</name>
</gene>
<keyword evidence="21" id="KW-0046">Antibiotic resistance</keyword>
<dbReference type="Gene3D" id="3.40.710.10">
    <property type="entry name" value="DD-peptidase/beta-lactamase superfamily"/>
    <property type="match status" value="2"/>
</dbReference>
<dbReference type="GO" id="GO:0006508">
    <property type="term" value="P:proteolysis"/>
    <property type="evidence" value="ECO:0007669"/>
    <property type="project" value="UniProtKB-KW"/>
</dbReference>
<feature type="domain" description="Glycosyl transferase family 51" evidence="30">
    <location>
        <begin position="54"/>
        <end position="228"/>
    </location>
</feature>
<dbReference type="InterPro" id="IPR001264">
    <property type="entry name" value="Glyco_trans_51"/>
</dbReference>
<feature type="domain" description="Penicillin-binding protein OB-like" evidence="31">
    <location>
        <begin position="315"/>
        <end position="415"/>
    </location>
</feature>
<keyword evidence="23" id="KW-0961">Cell wall biogenesis/degradation</keyword>
<dbReference type="InterPro" id="IPR001460">
    <property type="entry name" value="PCN-bd_Tpept"/>
</dbReference>
<dbReference type="Pfam" id="PF17092">
    <property type="entry name" value="PCB_OB"/>
    <property type="match status" value="1"/>
</dbReference>
<keyword evidence="16" id="KW-0133">Cell shape</keyword>
<comment type="catalytic activity">
    <reaction evidence="26">
        <text>[GlcNAc-(1-&gt;4)-Mur2Ac(oyl-L-Ala-gamma-D-Glu-L-Lys-D-Ala-D-Ala)](n)-di-trans,octa-cis-undecaprenyl diphosphate + beta-D-GlcNAc-(1-&gt;4)-Mur2Ac(oyl-L-Ala-gamma-D-Glu-L-Lys-D-Ala-D-Ala)-di-trans,octa-cis-undecaprenyl diphosphate = [GlcNAc-(1-&gt;4)-Mur2Ac(oyl-L-Ala-gamma-D-Glu-L-Lys-D-Ala-D-Ala)](n+1)-di-trans,octa-cis-undecaprenyl diphosphate + di-trans,octa-cis-undecaprenyl diphosphate + H(+)</text>
        <dbReference type="Rhea" id="RHEA:23708"/>
        <dbReference type="Rhea" id="RHEA-COMP:9602"/>
        <dbReference type="Rhea" id="RHEA-COMP:9603"/>
        <dbReference type="ChEBI" id="CHEBI:15378"/>
        <dbReference type="ChEBI" id="CHEBI:58405"/>
        <dbReference type="ChEBI" id="CHEBI:60033"/>
        <dbReference type="ChEBI" id="CHEBI:78435"/>
        <dbReference type="EC" id="2.4.99.28"/>
    </reaction>
</comment>
<comment type="pathway">
    <text evidence="3">Cell wall biogenesis; peptidoglycan biosynthesis.</text>
</comment>
<evidence type="ECO:0000259" key="30">
    <source>
        <dbReference type="Pfam" id="PF00912"/>
    </source>
</evidence>
<evidence type="ECO:0000256" key="10">
    <source>
        <dbReference type="ARBA" id="ARBA00022645"/>
    </source>
</evidence>
<keyword evidence="12" id="KW-0328">Glycosyltransferase</keyword>
<accession>A0A450UDE6</accession>
<evidence type="ECO:0000256" key="13">
    <source>
        <dbReference type="ARBA" id="ARBA00022679"/>
    </source>
</evidence>
<evidence type="ECO:0000256" key="24">
    <source>
        <dbReference type="ARBA" id="ARBA00034000"/>
    </source>
</evidence>
<keyword evidence="14" id="KW-0812">Transmembrane</keyword>
<evidence type="ECO:0000256" key="6">
    <source>
        <dbReference type="ARBA" id="ARBA00012448"/>
    </source>
</evidence>
<comment type="catalytic activity">
    <reaction evidence="24">
        <text>Preferential cleavage: (Ac)2-L-Lys-D-Ala-|-D-Ala. Also transpeptidation of peptidyl-alanyl moieties that are N-acyl substituents of D-alanine.</text>
        <dbReference type="EC" id="3.4.16.4"/>
    </reaction>
</comment>
<evidence type="ECO:0000256" key="17">
    <source>
        <dbReference type="ARBA" id="ARBA00022968"/>
    </source>
</evidence>
<dbReference type="GO" id="GO:0046677">
    <property type="term" value="P:response to antibiotic"/>
    <property type="evidence" value="ECO:0007669"/>
    <property type="project" value="UniProtKB-KW"/>
</dbReference>
<evidence type="ECO:0000256" key="4">
    <source>
        <dbReference type="ARBA" id="ARBA00007090"/>
    </source>
</evidence>
<evidence type="ECO:0000256" key="5">
    <source>
        <dbReference type="ARBA" id="ARBA00007739"/>
    </source>
</evidence>
<evidence type="ECO:0000256" key="8">
    <source>
        <dbReference type="ARBA" id="ARBA00022475"/>
    </source>
</evidence>
<dbReference type="GO" id="GO:0009252">
    <property type="term" value="P:peptidoglycan biosynthetic process"/>
    <property type="evidence" value="ECO:0007669"/>
    <property type="project" value="UniProtKB-UniPathway"/>
</dbReference>
<evidence type="ECO:0000256" key="20">
    <source>
        <dbReference type="ARBA" id="ARBA00023136"/>
    </source>
</evidence>
<dbReference type="SUPFAM" id="SSF56601">
    <property type="entry name" value="beta-lactamase/transpeptidase-like"/>
    <property type="match status" value="1"/>
</dbReference>
<evidence type="ECO:0000256" key="12">
    <source>
        <dbReference type="ARBA" id="ARBA00022676"/>
    </source>
</evidence>
<dbReference type="EMBL" id="CAADFG010000021">
    <property type="protein sequence ID" value="VFJ90417.1"/>
    <property type="molecule type" value="Genomic_DNA"/>
</dbReference>
<keyword evidence="9" id="KW-0997">Cell inner membrane</keyword>
<evidence type="ECO:0000256" key="9">
    <source>
        <dbReference type="ARBA" id="ARBA00022519"/>
    </source>
</evidence>
<dbReference type="Pfam" id="PF00912">
    <property type="entry name" value="Transgly"/>
    <property type="match status" value="1"/>
</dbReference>
<comment type="similarity">
    <text evidence="4">In the C-terminal section; belongs to the transpeptidase family.</text>
</comment>
<evidence type="ECO:0000256" key="2">
    <source>
        <dbReference type="ARBA" id="ARBA00004249"/>
    </source>
</evidence>
<evidence type="ECO:0000313" key="32">
    <source>
        <dbReference type="EMBL" id="VFJ90417.1"/>
    </source>
</evidence>
<keyword evidence="10" id="KW-0121">Carboxypeptidase</keyword>
<name>A0A450UDE6_9GAMM</name>
<dbReference type="GO" id="GO:0005886">
    <property type="term" value="C:plasma membrane"/>
    <property type="evidence" value="ECO:0007669"/>
    <property type="project" value="UniProtKB-SubCell"/>
</dbReference>
<keyword evidence="15" id="KW-0378">Hydrolase</keyword>
<dbReference type="InterPro" id="IPR031376">
    <property type="entry name" value="PCB_OB"/>
</dbReference>
<evidence type="ECO:0000256" key="28">
    <source>
        <dbReference type="SAM" id="MobiDB-lite"/>
    </source>
</evidence>
<evidence type="ECO:0000256" key="7">
    <source>
        <dbReference type="ARBA" id="ARBA00018638"/>
    </source>
</evidence>
<dbReference type="GO" id="GO:0071555">
    <property type="term" value="P:cell wall organization"/>
    <property type="evidence" value="ECO:0007669"/>
    <property type="project" value="UniProtKB-KW"/>
</dbReference>
<keyword evidence="13" id="KW-0808">Transferase</keyword>
<evidence type="ECO:0000256" key="15">
    <source>
        <dbReference type="ARBA" id="ARBA00022801"/>
    </source>
</evidence>
<dbReference type="Pfam" id="PF00905">
    <property type="entry name" value="Transpeptidase"/>
    <property type="match status" value="1"/>
</dbReference>
<evidence type="ECO:0000256" key="21">
    <source>
        <dbReference type="ARBA" id="ARBA00023251"/>
    </source>
</evidence>
<comment type="function">
    <text evidence="1">Cell wall formation. Synthesis of cross-linked peptidoglycan from the lipid intermediates. The enzyme has a penicillin-insensitive transglycosylase N-terminal domain (formation of linear glycan strands) and a penicillin-sensitive transpeptidase C-terminal domain (cross-linking of the peptide subunits).</text>
</comment>
<dbReference type="GO" id="GO:0030288">
    <property type="term" value="C:outer membrane-bounded periplasmic space"/>
    <property type="evidence" value="ECO:0007669"/>
    <property type="project" value="TreeGrafter"/>
</dbReference>
<evidence type="ECO:0000256" key="26">
    <source>
        <dbReference type="ARBA" id="ARBA00049902"/>
    </source>
</evidence>
<keyword evidence="22" id="KW-0511">Multifunctional enzyme</keyword>
<keyword evidence="18" id="KW-0573">Peptidoglycan synthesis</keyword>
<dbReference type="UniPathway" id="UPA00219"/>
<evidence type="ECO:0000256" key="11">
    <source>
        <dbReference type="ARBA" id="ARBA00022670"/>
    </source>
</evidence>
<evidence type="ECO:0000259" key="29">
    <source>
        <dbReference type="Pfam" id="PF00905"/>
    </source>
</evidence>
<evidence type="ECO:0000313" key="34">
    <source>
        <dbReference type="EMBL" id="VFJ98201.1"/>
    </source>
</evidence>
<feature type="region of interest" description="Disordered" evidence="28">
    <location>
        <begin position="476"/>
        <end position="498"/>
    </location>
</feature>
<evidence type="ECO:0000256" key="14">
    <source>
        <dbReference type="ARBA" id="ARBA00022692"/>
    </source>
</evidence>
<keyword evidence="11" id="KW-0645">Protease</keyword>
<evidence type="ECO:0000256" key="23">
    <source>
        <dbReference type="ARBA" id="ARBA00023316"/>
    </source>
</evidence>
<dbReference type="InterPro" id="IPR050396">
    <property type="entry name" value="Glycosyltr_51/Transpeptidase"/>
</dbReference>
<keyword evidence="19" id="KW-1133">Transmembrane helix</keyword>
<dbReference type="EC" id="3.4.16.4" evidence="6"/>
<dbReference type="NCBIfam" id="TIGR02074">
    <property type="entry name" value="PBP_1a_fam"/>
    <property type="match status" value="1"/>
</dbReference>
<dbReference type="EC" id="2.4.99.28" evidence="25"/>
<proteinExistence type="inferred from homology"/>
<evidence type="ECO:0000256" key="3">
    <source>
        <dbReference type="ARBA" id="ARBA00004752"/>
    </source>
</evidence>
<organism evidence="32">
    <name type="scientific">Candidatus Kentrum eta</name>
    <dbReference type="NCBI Taxonomy" id="2126337"/>
    <lineage>
        <taxon>Bacteria</taxon>
        <taxon>Pseudomonadati</taxon>
        <taxon>Pseudomonadota</taxon>
        <taxon>Gammaproteobacteria</taxon>
        <taxon>Candidatus Kentrum</taxon>
    </lineage>
</organism>
<evidence type="ECO:0000256" key="16">
    <source>
        <dbReference type="ARBA" id="ARBA00022960"/>
    </source>
</evidence>
<dbReference type="EMBL" id="CAADFI010000019">
    <property type="protein sequence ID" value="VFJ91619.1"/>
    <property type="molecule type" value="Genomic_DNA"/>
</dbReference>
<dbReference type="InterPro" id="IPR023346">
    <property type="entry name" value="Lysozyme-like_dom_sf"/>
</dbReference>
<keyword evidence="20" id="KW-0472">Membrane</keyword>
<reference evidence="32" key="1">
    <citation type="submission" date="2019-02" db="EMBL/GenBank/DDBJ databases">
        <authorList>
            <person name="Gruber-Vodicka R. H."/>
            <person name="Seah K. B. B."/>
        </authorList>
    </citation>
    <scope>NUCLEOTIDE SEQUENCE</scope>
    <source>
        <strain evidence="34">BECK_SA2B12</strain>
        <strain evidence="32">BECK_SA2B15</strain>
        <strain evidence="33">BECK_SA2B20</strain>
    </source>
</reference>
<evidence type="ECO:0000256" key="1">
    <source>
        <dbReference type="ARBA" id="ARBA00002624"/>
    </source>
</evidence>
<evidence type="ECO:0000313" key="33">
    <source>
        <dbReference type="EMBL" id="VFJ91619.1"/>
    </source>
</evidence>
<dbReference type="InterPro" id="IPR012338">
    <property type="entry name" value="Beta-lactam/transpept-like"/>
</dbReference>
<dbReference type="SUPFAM" id="SSF53955">
    <property type="entry name" value="Lysozyme-like"/>
    <property type="match status" value="1"/>
</dbReference>
<comment type="pathway">
    <text evidence="27">Glycan biosynthesis.</text>
</comment>
<dbReference type="InterPro" id="IPR036950">
    <property type="entry name" value="PBP_transglycosylase"/>
</dbReference>
<sequence length="801" mass="88603">MFARILGLGIAFIVLMAALTVAGGTWYLFAHQPSPAELKDTHLQVPLRVYTRDEQLIGQFGGKRRIPLAFEDIPDSLIKAVLAAEDKHFYEHPGVDWEGLTRAVIHLARTGKKGPGGSTITMQVARNFFLGREKTYLRKANEILLALRIEREFTKDEILSLYLNKIFFGQRAYGVGAAARVYYGAELGELTLPQVAMIAGLPKAPSRFNPIADPVQAKMRRNYVLRRMRELAFIDDAAYTAAIEAPITARLHGYSPRVEAPYVAEMARAWAEEAFGDKAYTHGYRLYTSIDSRYQRYANEALHEALLAYDRRHGYRGPARRLAGSEWELPPDMAPMGRLVPAVVKTVAKKRVRVVVKGTGELELPWKALSWARRYVSRDKQGPKPKRAGQIVKPGDVIWLEKTESGWRLAQVPEAQGALVAMDPMDGAVRALVGGFNFYHSKFNRATQAKRQPGSSFKPFVYAVALETGGFTPATTINDAPIVDEDPDQERDWRPENYSGKFYGPTRLREALVHSRNLVSVRLLRRLFRTMGIKPVLEALVQFGFDPERLPPDLSLALGSGTLTPLELATAYSLFANGGYRVASYFVDRAVGPDGVVFEAEPPRVCRDCEQEQASELYSEKALAVEARAGEADTSPSPAPIAPRIISAQGAWLVDSMLGDVIQRGTGRRAKALERTDLAGKTGTTNDQKDAWFCGFTPNLVATAWVGFDRYHSLGHGETGGRAALPMWMAFMGKALEGVPEAPPEQPDGLVTVRIDSETGERAPSGRANTLFETFRAENIPSYMTPGSSAGRARRVTEQLF</sequence>
<comment type="subcellular location">
    <subcellularLocation>
        <location evidence="2">Cell inner membrane</location>
        <topology evidence="2">Single-pass type II membrane protein</topology>
    </subcellularLocation>
</comment>
<dbReference type="EMBL" id="CAADFJ010000019">
    <property type="protein sequence ID" value="VFJ98201.1"/>
    <property type="molecule type" value="Genomic_DNA"/>
</dbReference>
<evidence type="ECO:0000259" key="31">
    <source>
        <dbReference type="Pfam" id="PF17092"/>
    </source>
</evidence>
<dbReference type="GO" id="GO:0008658">
    <property type="term" value="F:penicillin binding"/>
    <property type="evidence" value="ECO:0007669"/>
    <property type="project" value="InterPro"/>
</dbReference>
<evidence type="ECO:0000256" key="18">
    <source>
        <dbReference type="ARBA" id="ARBA00022984"/>
    </source>
</evidence>
<evidence type="ECO:0000256" key="25">
    <source>
        <dbReference type="ARBA" id="ARBA00044770"/>
    </source>
</evidence>
<keyword evidence="8" id="KW-1003">Cell membrane</keyword>
<comment type="similarity">
    <text evidence="5">In the N-terminal section; belongs to the glycosyltransferase 51 family.</text>
</comment>
<dbReference type="Gene3D" id="1.10.3810.10">
    <property type="entry name" value="Biosynthetic peptidoglycan transglycosylase-like"/>
    <property type="match status" value="1"/>
</dbReference>
<evidence type="ECO:0000256" key="22">
    <source>
        <dbReference type="ARBA" id="ARBA00023268"/>
    </source>
</evidence>
<dbReference type="AlphaFoldDB" id="A0A450UDE6"/>